<name>A0A553HP52_9PEZI</name>
<keyword evidence="4" id="KW-1185">Reference proteome</keyword>
<organism evidence="3 4">
    <name type="scientific">Xylaria flabelliformis</name>
    <dbReference type="NCBI Taxonomy" id="2512241"/>
    <lineage>
        <taxon>Eukaryota</taxon>
        <taxon>Fungi</taxon>
        <taxon>Dikarya</taxon>
        <taxon>Ascomycota</taxon>
        <taxon>Pezizomycotina</taxon>
        <taxon>Sordariomycetes</taxon>
        <taxon>Xylariomycetidae</taxon>
        <taxon>Xylariales</taxon>
        <taxon>Xylariaceae</taxon>
        <taxon>Xylaria</taxon>
    </lineage>
</organism>
<dbReference type="EMBL" id="VFLP01000063">
    <property type="protein sequence ID" value="TRX89726.1"/>
    <property type="molecule type" value="Genomic_DNA"/>
</dbReference>
<accession>A0A553HP52</accession>
<dbReference type="SUPFAM" id="SSF52540">
    <property type="entry name" value="P-loop containing nucleoside triphosphate hydrolases"/>
    <property type="match status" value="1"/>
</dbReference>
<dbReference type="AlphaFoldDB" id="A0A553HP52"/>
<dbReference type="CDD" id="cd19481">
    <property type="entry name" value="RecA-like_protease"/>
    <property type="match status" value="1"/>
</dbReference>
<gene>
    <name evidence="3" type="ORF">FHL15_009316</name>
</gene>
<reference evidence="4" key="1">
    <citation type="submission" date="2019-06" db="EMBL/GenBank/DDBJ databases">
        <title>Draft genome sequence of the griseofulvin-producing fungus Xylaria cubensis strain G536.</title>
        <authorList>
            <person name="Mead M.E."/>
            <person name="Raja H.A."/>
            <person name="Steenwyk J.L."/>
            <person name="Knowles S.L."/>
            <person name="Oberlies N.H."/>
            <person name="Rokas A."/>
        </authorList>
    </citation>
    <scope>NUCLEOTIDE SEQUENCE [LARGE SCALE GENOMIC DNA]</scope>
    <source>
        <strain evidence="4">G536</strain>
    </source>
</reference>
<dbReference type="PANTHER" id="PTHR46411">
    <property type="entry name" value="FAMILY ATPASE, PUTATIVE-RELATED"/>
    <property type="match status" value="1"/>
</dbReference>
<dbReference type="InterPro" id="IPR027417">
    <property type="entry name" value="P-loop_NTPase"/>
</dbReference>
<dbReference type="InterPro" id="IPR003959">
    <property type="entry name" value="ATPase_AAA_core"/>
</dbReference>
<evidence type="ECO:0000313" key="3">
    <source>
        <dbReference type="EMBL" id="TRX89726.1"/>
    </source>
</evidence>
<proteinExistence type="predicted"/>
<dbReference type="GO" id="GO:0005524">
    <property type="term" value="F:ATP binding"/>
    <property type="evidence" value="ECO:0007669"/>
    <property type="project" value="InterPro"/>
</dbReference>
<feature type="domain" description="AAA+ ATPase" evidence="2">
    <location>
        <begin position="540"/>
        <end position="667"/>
    </location>
</feature>
<dbReference type="GO" id="GO:0016887">
    <property type="term" value="F:ATP hydrolysis activity"/>
    <property type="evidence" value="ECO:0007669"/>
    <property type="project" value="InterPro"/>
</dbReference>
<sequence length="786" mass="90489">MRGTIRSYLEPQNTSVNSNITITSHCLCNMASSGKHPRSASLSISESEWESDSNPPHKRPRPSMTIDWREEICRFLGRSSKLDDNEILDQLDMVSTELVELRRISSKQLAPPKPPDYQVIYRVRCQQSNEDELYLDTPWVVNSGPSEAHLRGSNKIHNFELHVERNKEMTFLIFREFECCGSISRDFSLTKGAGFDIQAKDLLVKEYVSNISNEFRLALIELCDSALGDTAHPDFMNEEIDQIDHPYLWWFQGRSSIEEAGAQISPDLRLHLDVFRCYLDKCLGDEWATIDRLLSSNYITAAYIHYLFAPHQICIVNAQDRSTSSLEAFTTTNWLDVPNRCIEGTKWAFDGNFERKHARFVLEKPPSRTRKFPIRDLSIYPARFADKDDLKALRERGEMFWKCRHRNYVCYKGAELDGAHNMSDPRFMIDTATFKQMHPPNEGQRDIPNRDDLGSEIMSQDEPVLHDDFFMCLPTTLSGFNMQKKEWVTLRVAFIEDVKWNEEAFKLLVIDESTKELIQAVVTNQLQAEDHADMIRGKGNGLFILLHGGPGTGKTLTAESVAEIARKPLYKVTCGDIGTKAEEVEKYLEVVLLLGKTWGCVVLLDEADVFLEQRSLSNLERNALVSVFLRVLEYYDGILILTSNRVGTFDEAFRSRIQLTLRYENLNRDQRHKIWENFFRRLRTLESSKMAAASSHSPTRSNSGFGFDFNDIRAHIAELAERNLNGREIRNAISTARQLAMYKKEPMKYKHLERVIKETSKFEAYITELNRGFSSDEISKDKGERL</sequence>
<dbReference type="Proteomes" id="UP000319160">
    <property type="component" value="Unassembled WGS sequence"/>
</dbReference>
<evidence type="ECO:0000259" key="2">
    <source>
        <dbReference type="SMART" id="SM00382"/>
    </source>
</evidence>
<dbReference type="PANTHER" id="PTHR46411:SF2">
    <property type="entry name" value="AAA+ ATPASE DOMAIN-CONTAINING PROTEIN"/>
    <property type="match status" value="1"/>
</dbReference>
<dbReference type="InterPro" id="IPR003593">
    <property type="entry name" value="AAA+_ATPase"/>
</dbReference>
<dbReference type="Gene3D" id="3.40.50.300">
    <property type="entry name" value="P-loop containing nucleotide triphosphate hydrolases"/>
    <property type="match status" value="1"/>
</dbReference>
<dbReference type="Pfam" id="PF23232">
    <property type="entry name" value="AAA_lid_13"/>
    <property type="match status" value="1"/>
</dbReference>
<dbReference type="OrthoDB" id="10042665at2759"/>
<dbReference type="Pfam" id="PF00004">
    <property type="entry name" value="AAA"/>
    <property type="match status" value="1"/>
</dbReference>
<evidence type="ECO:0000256" key="1">
    <source>
        <dbReference type="SAM" id="MobiDB-lite"/>
    </source>
</evidence>
<evidence type="ECO:0000313" key="4">
    <source>
        <dbReference type="Proteomes" id="UP000319160"/>
    </source>
</evidence>
<protein>
    <recommendedName>
        <fullName evidence="2">AAA+ ATPase domain-containing protein</fullName>
    </recommendedName>
</protein>
<dbReference type="SMART" id="SM00382">
    <property type="entry name" value="AAA"/>
    <property type="match status" value="1"/>
</dbReference>
<feature type="region of interest" description="Disordered" evidence="1">
    <location>
        <begin position="37"/>
        <end position="63"/>
    </location>
</feature>
<comment type="caution">
    <text evidence="3">The sequence shown here is derived from an EMBL/GenBank/DDBJ whole genome shotgun (WGS) entry which is preliminary data.</text>
</comment>
<dbReference type="InterPro" id="IPR056599">
    <property type="entry name" value="AAA_lid_fung"/>
</dbReference>